<keyword evidence="1" id="KW-1133">Transmembrane helix</keyword>
<feature type="transmembrane region" description="Helical" evidence="1">
    <location>
        <begin position="182"/>
        <end position="206"/>
    </location>
</feature>
<dbReference type="EMBL" id="PEYO01000017">
    <property type="protein sequence ID" value="PIU03389.1"/>
    <property type="molecule type" value="Genomic_DNA"/>
</dbReference>
<sequence>MISDFSIIFFWWLMLFLIGIIFLPLTGKIFNNFFDRGYAFSKILGILLISYFVWLSGSLKILSFSVPHIFLIILIFFLISLYLAFRNRKSLLPDLRSCWKIFLFEEILFFLCLAFWSFIRGFQPDINGLEKFMDFGFVNSLLRSQYFPPLDLWMSGKTINYYYFGHLVAAILTKISGINSAITYNLMIATIFSLAFSATFSLGANLMHFFSASKKFRVSVFAGFLSATLLTLGGNLHSLYWFLTHNFSFTGYWYPDATRFIVEKFGAMDNTIHEFPLYSFVVSDLHGHVSDIPFVLLFLAFLLSFFSSQFNLKLLLPALTLAVMYMTNSWDFPIYFMVLGLVILWKNYQEFGSTIKTFTNTLLFVVCTFFLAIFFSLPFHLHFSQIAQGIALVHAHTPLWMLPVLWGFPWWLIIIFLILKFLNLKTLKIDYKLQIINYKLFTSDIFILILISIATLLIIIPEFLYVKDIYIASYHRANTMFKLVYQSFMLYSIASGYIIVNVLTNLRNRILKFSLLASCFLLLSFVLAYPQFAINSYYGDLKNYQSLAGLKFLQSTNPDNLAVINWLNQNVTGQPTILEAVGDSYTEFNQISMATGLPTVEGWLVHEWLWRGSFDEPGKRASEVQLIYETQDLKTAETYLQKYQVKYVIVGNQEREKYKVSEDKFLKLGKIIFQSGNTKIYQID</sequence>
<dbReference type="AlphaFoldDB" id="A0A2M6XCK4"/>
<feature type="transmembrane region" description="Helical" evidence="1">
    <location>
        <begin position="6"/>
        <end position="25"/>
    </location>
</feature>
<reference evidence="3" key="1">
    <citation type="submission" date="2017-09" db="EMBL/GenBank/DDBJ databases">
        <title>Depth-based differentiation of microbial function through sediment-hosted aquifers and enrichment of novel symbionts in the deep terrestrial subsurface.</title>
        <authorList>
            <person name="Probst A.J."/>
            <person name="Ladd B."/>
            <person name="Jarett J.K."/>
            <person name="Geller-Mcgrath D.E."/>
            <person name="Sieber C.M.K."/>
            <person name="Emerson J.B."/>
            <person name="Anantharaman K."/>
            <person name="Thomas B.C."/>
            <person name="Malmstrom R."/>
            <person name="Stieglmeier M."/>
            <person name="Klingl A."/>
            <person name="Woyke T."/>
            <person name="Ryan C.M."/>
            <person name="Banfield J.F."/>
        </authorList>
    </citation>
    <scope>NUCLEOTIDE SEQUENCE [LARGE SCALE GENOMIC DNA]</scope>
</reference>
<name>A0A2M6XCK4_9BACT</name>
<keyword evidence="1" id="KW-0812">Transmembrane</keyword>
<proteinExistence type="predicted"/>
<evidence type="ECO:0000313" key="3">
    <source>
        <dbReference type="Proteomes" id="UP000228996"/>
    </source>
</evidence>
<feature type="transmembrane region" description="Helical" evidence="1">
    <location>
        <begin position="37"/>
        <end position="55"/>
    </location>
</feature>
<feature type="transmembrane region" description="Helical" evidence="1">
    <location>
        <begin position="510"/>
        <end position="529"/>
    </location>
</feature>
<dbReference type="PANTHER" id="PTHR10790">
    <property type="entry name" value="TPR-DOMAIN CONTAINING PROTEIN"/>
    <property type="match status" value="1"/>
</dbReference>
<dbReference type="InterPro" id="IPR018746">
    <property type="entry name" value="DUF2298"/>
</dbReference>
<feature type="transmembrane region" description="Helical" evidence="1">
    <location>
        <begin position="61"/>
        <end position="85"/>
    </location>
</feature>
<protein>
    <recommendedName>
        <fullName evidence="4">YYY membrane protein</fullName>
    </recommendedName>
</protein>
<accession>A0A2M6XCK4</accession>
<evidence type="ECO:0008006" key="4">
    <source>
        <dbReference type="Google" id="ProtNLM"/>
    </source>
</evidence>
<feature type="transmembrane region" description="Helical" evidence="1">
    <location>
        <begin position="285"/>
        <end position="303"/>
    </location>
</feature>
<feature type="transmembrane region" description="Helical" evidence="1">
    <location>
        <begin position="483"/>
        <end position="503"/>
    </location>
</feature>
<keyword evidence="1" id="KW-0472">Membrane</keyword>
<feature type="transmembrane region" description="Helical" evidence="1">
    <location>
        <begin position="440"/>
        <end position="463"/>
    </location>
</feature>
<dbReference type="PANTHER" id="PTHR10790:SF51">
    <property type="entry name" value="TETRATRICOPEPTIDE REPEAT PROTEIN"/>
    <property type="match status" value="1"/>
</dbReference>
<dbReference type="Proteomes" id="UP000228996">
    <property type="component" value="Unassembled WGS sequence"/>
</dbReference>
<feature type="transmembrane region" description="Helical" evidence="1">
    <location>
        <begin position="97"/>
        <end position="119"/>
    </location>
</feature>
<feature type="transmembrane region" description="Helical" evidence="1">
    <location>
        <begin position="218"/>
        <end position="243"/>
    </location>
</feature>
<evidence type="ECO:0000313" key="2">
    <source>
        <dbReference type="EMBL" id="PIU03389.1"/>
    </source>
</evidence>
<feature type="transmembrane region" description="Helical" evidence="1">
    <location>
        <begin position="360"/>
        <end position="379"/>
    </location>
</feature>
<comment type="caution">
    <text evidence="2">The sequence shown here is derived from an EMBL/GenBank/DDBJ whole genome shotgun (WGS) entry which is preliminary data.</text>
</comment>
<feature type="transmembrane region" description="Helical" evidence="1">
    <location>
        <begin position="332"/>
        <end position="348"/>
    </location>
</feature>
<dbReference type="Pfam" id="PF10060">
    <property type="entry name" value="DUF2298"/>
    <property type="match status" value="2"/>
</dbReference>
<gene>
    <name evidence="2" type="ORF">COT44_03015</name>
</gene>
<feature type="transmembrane region" description="Helical" evidence="1">
    <location>
        <begin position="399"/>
        <end position="419"/>
    </location>
</feature>
<dbReference type="NCBIfam" id="TIGR03662">
    <property type="entry name" value="Chlor_Arch_YYY"/>
    <property type="match status" value="1"/>
</dbReference>
<evidence type="ECO:0000256" key="1">
    <source>
        <dbReference type="SAM" id="Phobius"/>
    </source>
</evidence>
<organism evidence="2 3">
    <name type="scientific">Candidatus Shapirobacteria bacterium CG08_land_8_20_14_0_20_39_18</name>
    <dbReference type="NCBI Taxonomy" id="1974883"/>
    <lineage>
        <taxon>Bacteria</taxon>
        <taxon>Candidatus Shapironibacteriota</taxon>
    </lineage>
</organism>